<evidence type="ECO:0000256" key="1">
    <source>
        <dbReference type="ARBA" id="ARBA00001933"/>
    </source>
</evidence>
<evidence type="ECO:0000256" key="4">
    <source>
        <dbReference type="ARBA" id="ARBA00022679"/>
    </source>
</evidence>
<reference evidence="7 8" key="2">
    <citation type="submission" date="2019-08" db="EMBL/GenBank/DDBJ databases">
        <authorList>
            <person name="Henke P."/>
        </authorList>
    </citation>
    <scope>NUCLEOTIDE SEQUENCE [LARGE SCALE GENOMIC DNA]</scope>
    <source>
        <strain evidence="7">Phe10_nw2017</strain>
    </source>
</reference>
<dbReference type="GO" id="GO:0008483">
    <property type="term" value="F:transaminase activity"/>
    <property type="evidence" value="ECO:0007669"/>
    <property type="project" value="UniProtKB-KW"/>
</dbReference>
<proteinExistence type="inferred from homology"/>
<reference evidence="7 8" key="1">
    <citation type="submission" date="2019-08" db="EMBL/GenBank/DDBJ databases">
        <title>100 year-old enigma solved: identification of Planctomyces bekefii, the type genus and species of the phylum Planctomycetes.</title>
        <authorList>
            <person name="Svetlana D.N."/>
            <person name="Overmann J."/>
        </authorList>
    </citation>
    <scope>NUCLEOTIDE SEQUENCE [LARGE SCALE GENOMIC DNA]</scope>
    <source>
        <strain evidence="7">Phe10_nw2017</strain>
    </source>
</reference>
<comment type="similarity">
    <text evidence="2">Belongs to the class-I pyridoxal-phosphate-dependent aminotransferase family.</text>
</comment>
<gene>
    <name evidence="7" type="ORF">E3A20_14290</name>
</gene>
<evidence type="ECO:0000256" key="5">
    <source>
        <dbReference type="ARBA" id="ARBA00022898"/>
    </source>
</evidence>
<comment type="cofactor">
    <cofactor evidence="1">
        <name>pyridoxal 5'-phosphate</name>
        <dbReference type="ChEBI" id="CHEBI:597326"/>
    </cofactor>
</comment>
<dbReference type="GO" id="GO:0030170">
    <property type="term" value="F:pyridoxal phosphate binding"/>
    <property type="evidence" value="ECO:0007669"/>
    <property type="project" value="InterPro"/>
</dbReference>
<dbReference type="SUPFAM" id="SSF53383">
    <property type="entry name" value="PLP-dependent transferases"/>
    <property type="match status" value="1"/>
</dbReference>
<evidence type="ECO:0000256" key="2">
    <source>
        <dbReference type="ARBA" id="ARBA00007441"/>
    </source>
</evidence>
<keyword evidence="4" id="KW-0808">Transferase</keyword>
<organism evidence="7 8">
    <name type="scientific">Planctomyces bekefii</name>
    <dbReference type="NCBI Taxonomy" id="1653850"/>
    <lineage>
        <taxon>Bacteria</taxon>
        <taxon>Pseudomonadati</taxon>
        <taxon>Planctomycetota</taxon>
        <taxon>Planctomycetia</taxon>
        <taxon>Planctomycetales</taxon>
        <taxon>Planctomycetaceae</taxon>
        <taxon>Planctomyces</taxon>
    </lineage>
</organism>
<dbReference type="InterPro" id="IPR050596">
    <property type="entry name" value="AspAT/PAT-like"/>
</dbReference>
<dbReference type="EMBL" id="SRHE01000275">
    <property type="protein sequence ID" value="TWW09440.1"/>
    <property type="molecule type" value="Genomic_DNA"/>
</dbReference>
<dbReference type="PANTHER" id="PTHR46383">
    <property type="entry name" value="ASPARTATE AMINOTRANSFERASE"/>
    <property type="match status" value="1"/>
</dbReference>
<dbReference type="Gene3D" id="3.40.640.10">
    <property type="entry name" value="Type I PLP-dependent aspartate aminotransferase-like (Major domain)"/>
    <property type="match status" value="1"/>
</dbReference>
<dbReference type="GO" id="GO:0006520">
    <property type="term" value="P:amino acid metabolic process"/>
    <property type="evidence" value="ECO:0007669"/>
    <property type="project" value="InterPro"/>
</dbReference>
<accession>A0A5C6M3W0</accession>
<comment type="caution">
    <text evidence="7">The sequence shown here is derived from an EMBL/GenBank/DDBJ whole genome shotgun (WGS) entry which is preliminary data.</text>
</comment>
<keyword evidence="5" id="KW-0663">Pyridoxal phosphate</keyword>
<dbReference type="InterPro" id="IPR015424">
    <property type="entry name" value="PyrdxlP-dep_Trfase"/>
</dbReference>
<protein>
    <recommendedName>
        <fullName evidence="6">Aminotransferase class I/classII large domain-containing protein</fullName>
    </recommendedName>
</protein>
<dbReference type="InterPro" id="IPR015421">
    <property type="entry name" value="PyrdxlP-dep_Trfase_major"/>
</dbReference>
<evidence type="ECO:0000256" key="3">
    <source>
        <dbReference type="ARBA" id="ARBA00022576"/>
    </source>
</evidence>
<evidence type="ECO:0000259" key="6">
    <source>
        <dbReference type="Pfam" id="PF00155"/>
    </source>
</evidence>
<name>A0A5C6M3W0_9PLAN</name>
<dbReference type="Proteomes" id="UP000321083">
    <property type="component" value="Unassembled WGS sequence"/>
</dbReference>
<dbReference type="CDD" id="cd00609">
    <property type="entry name" value="AAT_like"/>
    <property type="match status" value="1"/>
</dbReference>
<evidence type="ECO:0000313" key="8">
    <source>
        <dbReference type="Proteomes" id="UP000321083"/>
    </source>
</evidence>
<dbReference type="PANTHER" id="PTHR46383:SF1">
    <property type="entry name" value="ASPARTATE AMINOTRANSFERASE"/>
    <property type="match status" value="1"/>
</dbReference>
<sequence length="211" mass="23715">MDEFYSHFIYDENGNAAQSGVSSAQFVEDVDKDPVLIFDGLTKNFRYPGWRLGWVVGPKPMIKCMITAGSSIDGGTSRLAQRAALKALEPHYADQELRALRTCFAAKRKLIVNGLRELGVRFPAEPNSTFYAWGCLDQLPKGLDEGHGFFRQALQRKVMTVPGEFFDVNPGKRRTGSSPFSQWMRFSFGPNLDTVATGLMRLSEMVREHQK</sequence>
<evidence type="ECO:0000313" key="7">
    <source>
        <dbReference type="EMBL" id="TWW09440.1"/>
    </source>
</evidence>
<dbReference type="InterPro" id="IPR004839">
    <property type="entry name" value="Aminotransferase_I/II_large"/>
</dbReference>
<dbReference type="Pfam" id="PF00155">
    <property type="entry name" value="Aminotran_1_2"/>
    <property type="match status" value="1"/>
</dbReference>
<dbReference type="AlphaFoldDB" id="A0A5C6M3W0"/>
<keyword evidence="3" id="KW-0032">Aminotransferase</keyword>
<feature type="domain" description="Aminotransferase class I/classII large" evidence="6">
    <location>
        <begin position="2"/>
        <end position="193"/>
    </location>
</feature>
<keyword evidence="8" id="KW-1185">Reference proteome</keyword>